<reference evidence="2 3" key="1">
    <citation type="submission" date="2021-04" db="EMBL/GenBank/DDBJ databases">
        <title>Draft genome sequence of Paenibacillus cisolokensis, LC2-13A.</title>
        <authorList>
            <person name="Uke A."/>
            <person name="Chhe C."/>
            <person name="Baramee S."/>
            <person name="Kosugi A."/>
        </authorList>
    </citation>
    <scope>NUCLEOTIDE SEQUENCE [LARGE SCALE GENOMIC DNA]</scope>
    <source>
        <strain evidence="2 3">LC2-13A</strain>
    </source>
</reference>
<gene>
    <name evidence="2" type="ORF">PACILC2_43680</name>
</gene>
<evidence type="ECO:0000256" key="1">
    <source>
        <dbReference type="SAM" id="Phobius"/>
    </source>
</evidence>
<feature type="transmembrane region" description="Helical" evidence="1">
    <location>
        <begin position="135"/>
        <end position="155"/>
    </location>
</feature>
<accession>A0ABQ4NC90</accession>
<feature type="transmembrane region" description="Helical" evidence="1">
    <location>
        <begin position="167"/>
        <end position="185"/>
    </location>
</feature>
<feature type="transmembrane region" description="Helical" evidence="1">
    <location>
        <begin position="26"/>
        <end position="48"/>
    </location>
</feature>
<feature type="transmembrane region" description="Helical" evidence="1">
    <location>
        <begin position="191"/>
        <end position="209"/>
    </location>
</feature>
<comment type="caution">
    <text evidence="2">The sequence shown here is derived from an EMBL/GenBank/DDBJ whole genome shotgun (WGS) entry which is preliminary data.</text>
</comment>
<name>A0ABQ4NC90_9BACL</name>
<keyword evidence="3" id="KW-1185">Reference proteome</keyword>
<dbReference type="InterPro" id="IPR010288">
    <property type="entry name" value="EcsB_ABC"/>
</dbReference>
<dbReference type="EMBL" id="BOVJ01000153">
    <property type="protein sequence ID" value="GIQ65800.1"/>
    <property type="molecule type" value="Genomic_DNA"/>
</dbReference>
<protein>
    <submittedName>
        <fullName evidence="2">ABC transporter permease</fullName>
    </submittedName>
</protein>
<dbReference type="RefSeq" id="WP_213530313.1">
    <property type="nucleotide sequence ID" value="NZ_BOVJ01000153.1"/>
</dbReference>
<keyword evidence="1" id="KW-0472">Membrane</keyword>
<dbReference type="Pfam" id="PF05975">
    <property type="entry name" value="EcsB"/>
    <property type="match status" value="1"/>
</dbReference>
<keyword evidence="1" id="KW-0812">Transmembrane</keyword>
<dbReference type="PIRSF" id="PIRSF037259">
    <property type="entry name" value="EcsB_ABC"/>
    <property type="match status" value="1"/>
</dbReference>
<feature type="transmembrane region" description="Helical" evidence="1">
    <location>
        <begin position="284"/>
        <end position="302"/>
    </location>
</feature>
<dbReference type="Proteomes" id="UP000680304">
    <property type="component" value="Unassembled WGS sequence"/>
</dbReference>
<evidence type="ECO:0000313" key="3">
    <source>
        <dbReference type="Proteomes" id="UP000680304"/>
    </source>
</evidence>
<feature type="transmembrane region" description="Helical" evidence="1">
    <location>
        <begin position="60"/>
        <end position="81"/>
    </location>
</feature>
<evidence type="ECO:0000313" key="2">
    <source>
        <dbReference type="EMBL" id="GIQ65800.1"/>
    </source>
</evidence>
<sequence>MKRSLAAIWNARFVAFARETRPYFRYMSMSGFPAVFVLLLIVASIGYMQLLEQVPADFPFATVGVVLFTPLVSWSPLRTWLRPPDIVFLSRREAEMGEYIAKSAIYNLIPGALLALIGLALYWPIYRHGPGMSGVWTLAAALLAMKAANAAVAWQERRMAWPAARRVSRLLRWALTAAAIALFLVQKPWKAWLFAALACATGMLAVKLAQRFRFPWERLIAEERRTIRRYYAFFSMFIDVPTLDSPAAPRRYLSWITKRVPYRPDTAFVYLYAHTFIRTEIGGIVIRLVLVGASAIVVFGSGEWLGGWLAAAVYLAFAGMIGMQAGTLPLVHRHTVWRHVYPLPAADRIRSLLAVDRAAMVAASVLLWLPAAFVLLPQKLFAQAFAPLALAELYILLIRPGRLKRKIAAESDSLSD</sequence>
<feature type="transmembrane region" description="Helical" evidence="1">
    <location>
        <begin position="308"/>
        <end position="331"/>
    </location>
</feature>
<feature type="transmembrane region" description="Helical" evidence="1">
    <location>
        <begin position="380"/>
        <end position="398"/>
    </location>
</feature>
<organism evidence="2 3">
    <name type="scientific">Paenibacillus cisolokensis</name>
    <dbReference type="NCBI Taxonomy" id="1658519"/>
    <lineage>
        <taxon>Bacteria</taxon>
        <taxon>Bacillati</taxon>
        <taxon>Bacillota</taxon>
        <taxon>Bacilli</taxon>
        <taxon>Bacillales</taxon>
        <taxon>Paenibacillaceae</taxon>
        <taxon>Paenibacillus</taxon>
    </lineage>
</organism>
<keyword evidence="1" id="KW-1133">Transmembrane helix</keyword>
<feature type="transmembrane region" description="Helical" evidence="1">
    <location>
        <begin position="352"/>
        <end position="374"/>
    </location>
</feature>
<feature type="transmembrane region" description="Helical" evidence="1">
    <location>
        <begin position="104"/>
        <end position="123"/>
    </location>
</feature>
<proteinExistence type="predicted"/>